<evidence type="ECO:0000259" key="3">
    <source>
        <dbReference type="Pfam" id="PF00171"/>
    </source>
</evidence>
<evidence type="ECO:0000313" key="4">
    <source>
        <dbReference type="EMBL" id="EHK52905.1"/>
    </source>
</evidence>
<name>H0I293_9HYPH</name>
<comment type="similarity">
    <text evidence="1">Belongs to the aldehyde dehydrogenase family.</text>
</comment>
<dbReference type="Pfam" id="PF00171">
    <property type="entry name" value="Aldedh"/>
    <property type="match status" value="1"/>
</dbReference>
<proteinExistence type="inferred from homology"/>
<gene>
    <name evidence="4" type="ORF">MAXJ12_32994</name>
</gene>
<dbReference type="Proteomes" id="UP000003250">
    <property type="component" value="Unassembled WGS sequence"/>
</dbReference>
<evidence type="ECO:0000313" key="5">
    <source>
        <dbReference type="Proteomes" id="UP000003250"/>
    </source>
</evidence>
<dbReference type="Gene3D" id="3.40.605.10">
    <property type="entry name" value="Aldehyde Dehydrogenase, Chain A, domain 1"/>
    <property type="match status" value="1"/>
</dbReference>
<dbReference type="InterPro" id="IPR015590">
    <property type="entry name" value="Aldehyde_DH_dom"/>
</dbReference>
<feature type="non-terminal residue" evidence="4">
    <location>
        <position position="110"/>
    </location>
</feature>
<dbReference type="RefSeq" id="WP_008840158.1">
    <property type="nucleotide sequence ID" value="NZ_AHAM01000298.1"/>
</dbReference>
<protein>
    <submittedName>
        <fullName evidence="4">Succinate-semialdehyde dehydrogenase</fullName>
    </submittedName>
</protein>
<dbReference type="AlphaFoldDB" id="H0I293"/>
<keyword evidence="5" id="KW-1185">Reference proteome</keyword>
<dbReference type="GO" id="GO:0016620">
    <property type="term" value="F:oxidoreductase activity, acting on the aldehyde or oxo group of donors, NAD or NADP as acceptor"/>
    <property type="evidence" value="ECO:0007669"/>
    <property type="project" value="UniProtKB-ARBA"/>
</dbReference>
<evidence type="ECO:0000256" key="2">
    <source>
        <dbReference type="ARBA" id="ARBA00023002"/>
    </source>
</evidence>
<keyword evidence="2" id="KW-0560">Oxidoreductase</keyword>
<organism evidence="4 5">
    <name type="scientific">Mesorhizobium alhagi CCNWXJ12-2</name>
    <dbReference type="NCBI Taxonomy" id="1107882"/>
    <lineage>
        <taxon>Bacteria</taxon>
        <taxon>Pseudomonadati</taxon>
        <taxon>Pseudomonadota</taxon>
        <taxon>Alphaproteobacteria</taxon>
        <taxon>Hyphomicrobiales</taxon>
        <taxon>Phyllobacteriaceae</taxon>
        <taxon>Allomesorhizobium</taxon>
    </lineage>
</organism>
<dbReference type="EMBL" id="AHAM01000298">
    <property type="protein sequence ID" value="EHK52905.1"/>
    <property type="molecule type" value="Genomic_DNA"/>
</dbReference>
<dbReference type="PANTHER" id="PTHR43353:SF5">
    <property type="entry name" value="SUCCINATE-SEMIALDEHYDE DEHYDROGENASE, MITOCHONDRIAL"/>
    <property type="match status" value="1"/>
</dbReference>
<dbReference type="OrthoDB" id="4171566at2"/>
<feature type="domain" description="Aldehyde dehydrogenase" evidence="3">
    <location>
        <begin position="15"/>
        <end position="105"/>
    </location>
</feature>
<reference evidence="4 5" key="1">
    <citation type="journal article" date="2012" name="J. Bacteriol.">
        <title>Draft Genome Sequence of Mesorhizobium alhagi CCNWXJ12-2T, a Novel Salt-Resistant Species Isolated from the Desert of Northwestern China.</title>
        <authorList>
            <person name="Zhou M."/>
            <person name="Chen W."/>
            <person name="Chen H."/>
            <person name="Wei G."/>
        </authorList>
    </citation>
    <scope>NUCLEOTIDE SEQUENCE [LARGE SCALE GENOMIC DNA]</scope>
    <source>
        <strain evidence="4 5">CCNWXJ12-2</strain>
    </source>
</reference>
<accession>H0I293</accession>
<sequence>MNPYRDTDLFIDGRWRDGTQERLPVIDPATEETIGTLAHAGATDLDEALATADRGFRIWRDVGAFDRCKLMRKAAILLRERAEHVACLMTREQGKPLAEARLETLGGAHT</sequence>
<dbReference type="InterPro" id="IPR016162">
    <property type="entry name" value="Ald_DH_N"/>
</dbReference>
<dbReference type="SUPFAM" id="SSF53720">
    <property type="entry name" value="ALDH-like"/>
    <property type="match status" value="1"/>
</dbReference>
<dbReference type="InterPro" id="IPR050740">
    <property type="entry name" value="Aldehyde_DH_Superfamily"/>
</dbReference>
<evidence type="ECO:0000256" key="1">
    <source>
        <dbReference type="ARBA" id="ARBA00009986"/>
    </source>
</evidence>
<dbReference type="InterPro" id="IPR016161">
    <property type="entry name" value="Ald_DH/histidinol_DH"/>
</dbReference>
<dbReference type="PANTHER" id="PTHR43353">
    <property type="entry name" value="SUCCINATE-SEMIALDEHYDE DEHYDROGENASE, MITOCHONDRIAL"/>
    <property type="match status" value="1"/>
</dbReference>